<reference evidence="5 6" key="1">
    <citation type="journal article" date="2015" name="Fungal Genet. Biol.">
        <title>Evolution of novel wood decay mechanisms in Agaricales revealed by the genome sequences of Fistulina hepatica and Cylindrobasidium torrendii.</title>
        <authorList>
            <person name="Floudas D."/>
            <person name="Held B.W."/>
            <person name="Riley R."/>
            <person name="Nagy L.G."/>
            <person name="Koehler G."/>
            <person name="Ransdell A.S."/>
            <person name="Younus H."/>
            <person name="Chow J."/>
            <person name="Chiniquy J."/>
            <person name="Lipzen A."/>
            <person name="Tritt A."/>
            <person name="Sun H."/>
            <person name="Haridas S."/>
            <person name="LaButti K."/>
            <person name="Ohm R.A."/>
            <person name="Kues U."/>
            <person name="Blanchette R.A."/>
            <person name="Grigoriev I.V."/>
            <person name="Minto R.E."/>
            <person name="Hibbett D.S."/>
        </authorList>
    </citation>
    <scope>NUCLEOTIDE SEQUENCE [LARGE SCALE GENOMIC DNA]</scope>
    <source>
        <strain evidence="5 6">ATCC 64428</strain>
    </source>
</reference>
<name>A0A0D7ADG2_9AGAR</name>
<dbReference type="SUPFAM" id="SSF53474">
    <property type="entry name" value="alpha/beta-Hydrolases"/>
    <property type="match status" value="1"/>
</dbReference>
<comment type="similarity">
    <text evidence="1 3">Belongs to the type-B carboxylesterase/lipase family.</text>
</comment>
<dbReference type="EMBL" id="KN881833">
    <property type="protein sequence ID" value="KIY48439.1"/>
    <property type="molecule type" value="Genomic_DNA"/>
</dbReference>
<feature type="signal peptide" evidence="3">
    <location>
        <begin position="1"/>
        <end position="19"/>
    </location>
</feature>
<dbReference type="Proteomes" id="UP000054144">
    <property type="component" value="Unassembled WGS sequence"/>
</dbReference>
<feature type="domain" description="Carboxylesterase type B" evidence="4">
    <location>
        <begin position="172"/>
        <end position="497"/>
    </location>
</feature>
<dbReference type="PROSITE" id="PS00122">
    <property type="entry name" value="CARBOXYLESTERASE_B_1"/>
    <property type="match status" value="1"/>
</dbReference>
<dbReference type="GO" id="GO:0016787">
    <property type="term" value="F:hydrolase activity"/>
    <property type="evidence" value="ECO:0007669"/>
    <property type="project" value="UniProtKB-KW"/>
</dbReference>
<dbReference type="InterPro" id="IPR019826">
    <property type="entry name" value="Carboxylesterase_B_AS"/>
</dbReference>
<evidence type="ECO:0000313" key="5">
    <source>
        <dbReference type="EMBL" id="KIY48439.1"/>
    </source>
</evidence>
<dbReference type="PANTHER" id="PTHR11559">
    <property type="entry name" value="CARBOXYLESTERASE"/>
    <property type="match status" value="1"/>
</dbReference>
<evidence type="ECO:0000256" key="3">
    <source>
        <dbReference type="RuleBase" id="RU361235"/>
    </source>
</evidence>
<dbReference type="EC" id="3.1.1.-" evidence="3"/>
<dbReference type="InterPro" id="IPR002018">
    <property type="entry name" value="CarbesteraseB"/>
</dbReference>
<evidence type="ECO:0000256" key="1">
    <source>
        <dbReference type="ARBA" id="ARBA00005964"/>
    </source>
</evidence>
<sequence length="527" mass="57209">MFLLSYLLAAVIAAPFVCAAPFASRSTSDYPIANTSYGDVLGNTSEYRDGVYVFKGIPYAAPPTGSARWTAPSKPQSWTDVYNATVFGADCAQTYSSAGIFSSGSENISEDCLYLNVWTPTLNTSESDHRGQSTCGSTVGASKAGAETFSRTTARALVQRVVRSHRFLLTLNYGLLDMVAAVEWVQAEIANFGGDPDHITVGGQSAGSASALDMMYSPLSSGRIAGVISESGARGPHDPLTGSLATSHRNKTAAEASGVEFLAAMNVSTIAELRNLSMDTLLTEDTLTDTIFEGTRFENLSAFSEPPEWRPVIDGYVLPYTYGEALHSGSHGNVPILTGNNMDESGANTGDTMTLESYESEYTVMFEDLASEFFTLYPSSNDSSANGNASNALWRDISRISTWTWGHDWYTGGATENVYTYFWTHAPPGGRGVYHGSELYYVFNNIPYADTDLDWTEEDYAIEAVMTVYWANFIKTGDPNGGNLTEWPVSGDDNTTMFLGDSFGAELIADEARFELVQEFWASLIEW</sequence>
<dbReference type="PROSITE" id="PS00941">
    <property type="entry name" value="CARBOXYLESTERASE_B_2"/>
    <property type="match status" value="1"/>
</dbReference>
<protein>
    <recommendedName>
        <fullName evidence="3">Carboxylic ester hydrolase</fullName>
        <ecNumber evidence="3">3.1.1.-</ecNumber>
    </recommendedName>
</protein>
<feature type="domain" description="Carboxylesterase type B" evidence="4">
    <location>
        <begin position="31"/>
        <end position="125"/>
    </location>
</feature>
<keyword evidence="6" id="KW-1185">Reference proteome</keyword>
<dbReference type="AlphaFoldDB" id="A0A0D7ADG2"/>
<dbReference type="Pfam" id="PF00135">
    <property type="entry name" value="COesterase"/>
    <property type="match status" value="2"/>
</dbReference>
<keyword evidence="2 3" id="KW-0378">Hydrolase</keyword>
<evidence type="ECO:0000259" key="4">
    <source>
        <dbReference type="Pfam" id="PF00135"/>
    </source>
</evidence>
<feature type="chain" id="PRO_5005115273" description="Carboxylic ester hydrolase" evidence="3">
    <location>
        <begin position="20"/>
        <end position="527"/>
    </location>
</feature>
<accession>A0A0D7ADG2</accession>
<dbReference type="OrthoDB" id="408631at2759"/>
<organism evidence="5 6">
    <name type="scientific">Fistulina hepatica ATCC 64428</name>
    <dbReference type="NCBI Taxonomy" id="1128425"/>
    <lineage>
        <taxon>Eukaryota</taxon>
        <taxon>Fungi</taxon>
        <taxon>Dikarya</taxon>
        <taxon>Basidiomycota</taxon>
        <taxon>Agaricomycotina</taxon>
        <taxon>Agaricomycetes</taxon>
        <taxon>Agaricomycetidae</taxon>
        <taxon>Agaricales</taxon>
        <taxon>Fistulinaceae</taxon>
        <taxon>Fistulina</taxon>
    </lineage>
</organism>
<dbReference type="Gene3D" id="3.40.50.1820">
    <property type="entry name" value="alpha/beta hydrolase"/>
    <property type="match status" value="1"/>
</dbReference>
<dbReference type="ESTHER" id="9agar-a0a0d7adg2">
    <property type="family name" value="Fungal_carboxylesterase_lipase"/>
</dbReference>
<evidence type="ECO:0000313" key="6">
    <source>
        <dbReference type="Proteomes" id="UP000054144"/>
    </source>
</evidence>
<dbReference type="InterPro" id="IPR050309">
    <property type="entry name" value="Type-B_Carboxylest/Lipase"/>
</dbReference>
<evidence type="ECO:0000256" key="2">
    <source>
        <dbReference type="ARBA" id="ARBA00022801"/>
    </source>
</evidence>
<dbReference type="InterPro" id="IPR019819">
    <property type="entry name" value="Carboxylesterase_B_CS"/>
</dbReference>
<proteinExistence type="inferred from homology"/>
<keyword evidence="3" id="KW-0732">Signal</keyword>
<gene>
    <name evidence="5" type="ORF">FISHEDRAFT_73635</name>
</gene>
<dbReference type="InterPro" id="IPR029058">
    <property type="entry name" value="AB_hydrolase_fold"/>
</dbReference>